<evidence type="ECO:0000313" key="2">
    <source>
        <dbReference type="Proteomes" id="UP001380953"/>
    </source>
</evidence>
<protein>
    <submittedName>
        <fullName evidence="1">ABC transporter substrate-binding protein</fullName>
    </submittedName>
</protein>
<reference evidence="1" key="1">
    <citation type="submission" date="2024-03" db="EMBL/GenBank/DDBJ databases">
        <title>Whole genome sequecning of epiphytes from Marcgravia umbellata leaves.</title>
        <authorList>
            <person name="Kumar G."/>
            <person name="Savka M.A."/>
        </authorList>
    </citation>
    <scope>NUCLEOTIDE SEQUENCE</scope>
    <source>
        <strain evidence="1">RIT_BL5</strain>
    </source>
</reference>
<comment type="caution">
    <text evidence="1">The sequence shown here is derived from an EMBL/GenBank/DDBJ whole genome shotgun (WGS) entry which is preliminary data.</text>
</comment>
<accession>A0ACC6PHG3</accession>
<name>A0ACC6PHG3_9BACL</name>
<dbReference type="EMBL" id="JBBKAR010000053">
    <property type="protein sequence ID" value="MEJ8306297.1"/>
    <property type="molecule type" value="Genomic_DNA"/>
</dbReference>
<evidence type="ECO:0000313" key="1">
    <source>
        <dbReference type="EMBL" id="MEJ8306297.1"/>
    </source>
</evidence>
<sequence length="358" mass="38564">MNIRLNKKSAVPTVGCALLLSFALSACGSDSSVTQAEKETPVSSTVATSTAVSAAEAAAPADSQTKTEAEAAAKTDTRTVEYLGRSYTVPVEPQKIIFLNAFESMEDAVVLGVQPYASSAIGDEDDPFPGFYSPLGDTAIPLFGSGSDSMEYLLSLSPDLIIATDMEEDAVIEQLGLIAPTIQVSHFGTDWEANLNLLAELTGKQAEAKQAIERYEEGKKRLNASLADYEGQDILAIRVRGGEMMVYPEDVFLNDVLYGELALPVPALIKRTSEQQPIGLEGLYAENPDYIFLQYDLYENNESNETLRKLQESNVWKGLKAVQNGQVFINAIDPLVSGGTAYGKQEILSAVEDKLGTP</sequence>
<dbReference type="Proteomes" id="UP001380953">
    <property type="component" value="Unassembled WGS sequence"/>
</dbReference>
<organism evidence="1 2">
    <name type="scientific">Saccharibacillus sacchari</name>
    <dbReference type="NCBI Taxonomy" id="456493"/>
    <lineage>
        <taxon>Bacteria</taxon>
        <taxon>Bacillati</taxon>
        <taxon>Bacillota</taxon>
        <taxon>Bacilli</taxon>
        <taxon>Bacillales</taxon>
        <taxon>Paenibacillaceae</taxon>
        <taxon>Saccharibacillus</taxon>
    </lineage>
</organism>
<keyword evidence="2" id="KW-1185">Reference proteome</keyword>
<gene>
    <name evidence="1" type="ORF">WKI47_20530</name>
</gene>
<proteinExistence type="predicted"/>